<feature type="region of interest" description="Disordered" evidence="1">
    <location>
        <begin position="1"/>
        <end position="34"/>
    </location>
</feature>
<keyword evidence="3" id="KW-1185">Reference proteome</keyword>
<dbReference type="OrthoDB" id="10005898at2759"/>
<evidence type="ECO:0000313" key="3">
    <source>
        <dbReference type="Proteomes" id="UP000254866"/>
    </source>
</evidence>
<proteinExistence type="predicted"/>
<evidence type="ECO:0000256" key="1">
    <source>
        <dbReference type="SAM" id="MobiDB-lite"/>
    </source>
</evidence>
<dbReference type="AlphaFoldDB" id="A0A370TVF4"/>
<reference evidence="2 3" key="1">
    <citation type="journal article" date="2018" name="IMA Fungus">
        <title>IMA Genome-F 9: Draft genome sequence of Annulohypoxylon stygium, Aspergillus mulundensis, Berkeleyomyces basicola (syn. Thielaviopsis basicola), Ceratocystis smalleyi, two Cercospora beticola strains, Coleophoma cylindrospora, Fusarium fracticaudum, Phialophora cf. hyalina, and Morchella septimelata.</title>
        <authorList>
            <person name="Wingfield B.D."/>
            <person name="Bills G.F."/>
            <person name="Dong Y."/>
            <person name="Huang W."/>
            <person name="Nel W.J."/>
            <person name="Swalarsk-Parry B.S."/>
            <person name="Vaghefi N."/>
            <person name="Wilken P.M."/>
            <person name="An Z."/>
            <person name="de Beer Z.W."/>
            <person name="De Vos L."/>
            <person name="Chen L."/>
            <person name="Duong T.A."/>
            <person name="Gao Y."/>
            <person name="Hammerbacher A."/>
            <person name="Kikkert J.R."/>
            <person name="Li Y."/>
            <person name="Li H."/>
            <person name="Li K."/>
            <person name="Li Q."/>
            <person name="Liu X."/>
            <person name="Ma X."/>
            <person name="Naidoo K."/>
            <person name="Pethybridge S.J."/>
            <person name="Sun J."/>
            <person name="Steenkamp E.T."/>
            <person name="van der Nest M.A."/>
            <person name="van Wyk S."/>
            <person name="Wingfield M.J."/>
            <person name="Xiong C."/>
            <person name="Yue Q."/>
            <person name="Zhang X."/>
        </authorList>
    </citation>
    <scope>NUCLEOTIDE SEQUENCE [LARGE SCALE GENOMIC DNA]</scope>
    <source>
        <strain evidence="2 3">BP 5553</strain>
    </source>
</reference>
<accession>A0A370TVF4</accession>
<gene>
    <name evidence="2" type="ORF">BP5553_03788</name>
</gene>
<dbReference type="Proteomes" id="UP000254866">
    <property type="component" value="Unassembled WGS sequence"/>
</dbReference>
<organism evidence="2 3">
    <name type="scientific">Venustampulla echinocandica</name>
    <dbReference type="NCBI Taxonomy" id="2656787"/>
    <lineage>
        <taxon>Eukaryota</taxon>
        <taxon>Fungi</taxon>
        <taxon>Dikarya</taxon>
        <taxon>Ascomycota</taxon>
        <taxon>Pezizomycotina</taxon>
        <taxon>Leotiomycetes</taxon>
        <taxon>Helotiales</taxon>
        <taxon>Pleuroascaceae</taxon>
        <taxon>Venustampulla</taxon>
    </lineage>
</organism>
<protein>
    <recommendedName>
        <fullName evidence="4">Peroxin 11C</fullName>
    </recommendedName>
</protein>
<dbReference type="PANTHER" id="PTHR12652">
    <property type="entry name" value="PEROXISOMAL BIOGENESIS FACTOR 11"/>
    <property type="match status" value="1"/>
</dbReference>
<name>A0A370TVF4_9HELO</name>
<feature type="compositionally biased region" description="Pro residues" evidence="1">
    <location>
        <begin position="20"/>
        <end position="31"/>
    </location>
</feature>
<dbReference type="EMBL" id="NPIC01000002">
    <property type="protein sequence ID" value="RDL39448.1"/>
    <property type="molecule type" value="Genomic_DNA"/>
</dbReference>
<dbReference type="PANTHER" id="PTHR12652:SF25">
    <property type="entry name" value="MICROBODY (PEROXISOME) PROLIFERATION PROTEIN PEROXIN 11C (EUROFUNG)"/>
    <property type="match status" value="1"/>
</dbReference>
<sequence>MSKVNDLPPPETPPSGATSPPKPSDVTPLPPSVSNHTPSIQNLVAWAPLYLSKTDRVINHLSALLSSPSGTDRLLCTLGYTSLLTSTVATSISQRQLHTRARSIIEKAFALPANTTVIINASELKIPGSRLLVAGKRLKALNGLISDFRIFVRLWGLVGLWGWGKSVLLRIHKERNKGSPMEKDDESSDRVGTGIEAAQVLVNILYQFLENGAYLSSKGVLGWNTEKQNWAWIWSSRFWMTHVGLDFIRLAREWSKKGKDAEEQEKLIWKWRREMVVNAAYAPLTLHWSLEKGLVGDFWVGVFGSIAGLGGLREAWRVTGAGI</sequence>
<evidence type="ECO:0008006" key="4">
    <source>
        <dbReference type="Google" id="ProtNLM"/>
    </source>
</evidence>
<dbReference type="RefSeq" id="XP_031872104.1">
    <property type="nucleotide sequence ID" value="XM_032012411.1"/>
</dbReference>
<comment type="caution">
    <text evidence="2">The sequence shown here is derived from an EMBL/GenBank/DDBJ whole genome shotgun (WGS) entry which is preliminary data.</text>
</comment>
<dbReference type="STRING" id="2656787.A0A370TVF4"/>
<evidence type="ECO:0000313" key="2">
    <source>
        <dbReference type="EMBL" id="RDL39448.1"/>
    </source>
</evidence>
<dbReference type="GeneID" id="43596637"/>